<feature type="compositionally biased region" description="Basic residues" evidence="1">
    <location>
        <begin position="126"/>
        <end position="140"/>
    </location>
</feature>
<dbReference type="InterPro" id="IPR024414">
    <property type="entry name" value="Uncharacterised_PrgI"/>
</dbReference>
<dbReference type="RefSeq" id="WP_006428305.1">
    <property type="nucleotide sequence ID" value="NZ_DS264415.1"/>
</dbReference>
<keyword evidence="2" id="KW-1133">Transmembrane helix</keyword>
<comment type="caution">
    <text evidence="3">The sequence shown here is derived from an EMBL/GenBank/DDBJ whole genome shotgun (WGS) entry which is preliminary data.</text>
</comment>
<name>A6BD42_9FIRM</name>
<accession>A6BD42</accession>
<gene>
    <name evidence="3" type="ORF">DORLON_00205</name>
</gene>
<evidence type="ECO:0000313" key="3">
    <source>
        <dbReference type="EMBL" id="EDM64359.1"/>
    </source>
</evidence>
<evidence type="ECO:0000256" key="2">
    <source>
        <dbReference type="SAM" id="Phobius"/>
    </source>
</evidence>
<dbReference type="GeneID" id="93137694"/>
<organism evidence="3 4">
    <name type="scientific">Dorea longicatena DSM 13814</name>
    <dbReference type="NCBI Taxonomy" id="411462"/>
    <lineage>
        <taxon>Bacteria</taxon>
        <taxon>Bacillati</taxon>
        <taxon>Bacillota</taxon>
        <taxon>Clostridia</taxon>
        <taxon>Lachnospirales</taxon>
        <taxon>Lachnospiraceae</taxon>
        <taxon>Dorea</taxon>
    </lineage>
</organism>
<keyword evidence="2" id="KW-0472">Membrane</keyword>
<evidence type="ECO:0008006" key="5">
    <source>
        <dbReference type="Google" id="ProtNLM"/>
    </source>
</evidence>
<keyword evidence="2" id="KW-0812">Transmembrane</keyword>
<dbReference type="AlphaFoldDB" id="A6BD42"/>
<dbReference type="HOGENOM" id="CLU_103336_0_0_9"/>
<dbReference type="Pfam" id="PF12666">
    <property type="entry name" value="PrgI"/>
    <property type="match status" value="1"/>
</dbReference>
<evidence type="ECO:0000313" key="4">
    <source>
        <dbReference type="Proteomes" id="UP000004016"/>
    </source>
</evidence>
<feature type="transmembrane region" description="Helical" evidence="2">
    <location>
        <begin position="51"/>
        <end position="70"/>
    </location>
</feature>
<protein>
    <recommendedName>
        <fullName evidence="5">PrgI family protein</fullName>
    </recommendedName>
</protein>
<sequence>MEVKMNKEIRDYQESMFWGLSFRQCLFSVLAILAALGIYFVTRKYAGEQVTGWLCILGAAPFAACGFFRYHGMTAEQFAWAVIKSELLYPKRLVFKSENLYFSCMEESLRLGEKMMGNGAELLEKKRTKQKKPKKPKKPGGRGDAFD</sequence>
<dbReference type="EMBL" id="AAXB02000001">
    <property type="protein sequence ID" value="EDM64359.1"/>
    <property type="molecule type" value="Genomic_DNA"/>
</dbReference>
<dbReference type="eggNOG" id="COG3451">
    <property type="taxonomic scope" value="Bacteria"/>
</dbReference>
<feature type="transmembrane region" description="Helical" evidence="2">
    <location>
        <begin position="20"/>
        <end position="39"/>
    </location>
</feature>
<proteinExistence type="predicted"/>
<feature type="region of interest" description="Disordered" evidence="1">
    <location>
        <begin position="122"/>
        <end position="147"/>
    </location>
</feature>
<dbReference type="Proteomes" id="UP000004016">
    <property type="component" value="Unassembled WGS sequence"/>
</dbReference>
<reference evidence="3 4" key="2">
    <citation type="submission" date="2007-04" db="EMBL/GenBank/DDBJ databases">
        <title>Draft genome sequence of Dorea longicatena (DSM 13814).</title>
        <authorList>
            <person name="Sudarsanam P."/>
            <person name="Ley R."/>
            <person name="Guruge J."/>
            <person name="Turnbaugh P.J."/>
            <person name="Mahowald M."/>
            <person name="Liep D."/>
            <person name="Gordon J."/>
        </authorList>
    </citation>
    <scope>NUCLEOTIDE SEQUENCE [LARGE SCALE GENOMIC DNA]</scope>
    <source>
        <strain evidence="3 4">DSM 13814</strain>
    </source>
</reference>
<reference evidence="3 4" key="1">
    <citation type="submission" date="2007-03" db="EMBL/GenBank/DDBJ databases">
        <authorList>
            <person name="Fulton L."/>
            <person name="Clifton S."/>
            <person name="Fulton B."/>
            <person name="Xu J."/>
            <person name="Minx P."/>
            <person name="Pepin K.H."/>
            <person name="Johnson M."/>
            <person name="Thiruvilangam P."/>
            <person name="Bhonagiri V."/>
            <person name="Nash W.E."/>
            <person name="Mardis E.R."/>
            <person name="Wilson R.K."/>
        </authorList>
    </citation>
    <scope>NUCLEOTIDE SEQUENCE [LARGE SCALE GENOMIC DNA]</scope>
    <source>
        <strain evidence="3 4">DSM 13814</strain>
    </source>
</reference>
<evidence type="ECO:0000256" key="1">
    <source>
        <dbReference type="SAM" id="MobiDB-lite"/>
    </source>
</evidence>